<keyword evidence="3" id="KW-1185">Reference proteome</keyword>
<feature type="transmembrane region" description="Helical" evidence="1">
    <location>
        <begin position="57"/>
        <end position="75"/>
    </location>
</feature>
<evidence type="ECO:0000313" key="2">
    <source>
        <dbReference type="EMBL" id="GIE52526.1"/>
    </source>
</evidence>
<dbReference type="Pfam" id="PF12666">
    <property type="entry name" value="PrgI"/>
    <property type="match status" value="1"/>
</dbReference>
<accession>A0A919JL17</accession>
<name>A0A919JL17_9ACTN</name>
<dbReference type="Proteomes" id="UP000647172">
    <property type="component" value="Unassembled WGS sequence"/>
</dbReference>
<gene>
    <name evidence="2" type="ORF">Ani05nite_60600</name>
</gene>
<evidence type="ECO:0008006" key="4">
    <source>
        <dbReference type="Google" id="ProtNLM"/>
    </source>
</evidence>
<organism evidence="2 3">
    <name type="scientific">Actinoplanes nipponensis</name>
    <dbReference type="NCBI Taxonomy" id="135950"/>
    <lineage>
        <taxon>Bacteria</taxon>
        <taxon>Bacillati</taxon>
        <taxon>Actinomycetota</taxon>
        <taxon>Actinomycetes</taxon>
        <taxon>Micromonosporales</taxon>
        <taxon>Micromonosporaceae</taxon>
        <taxon>Actinoplanes</taxon>
    </lineage>
</organism>
<keyword evidence="1" id="KW-0812">Transmembrane</keyword>
<dbReference type="AlphaFoldDB" id="A0A919JL17"/>
<reference evidence="2" key="1">
    <citation type="submission" date="2021-01" db="EMBL/GenBank/DDBJ databases">
        <title>Whole genome shotgun sequence of Actinoplanes nipponensis NBRC 14063.</title>
        <authorList>
            <person name="Komaki H."/>
            <person name="Tamura T."/>
        </authorList>
    </citation>
    <scope>NUCLEOTIDE SEQUENCE</scope>
    <source>
        <strain evidence="2">NBRC 14063</strain>
    </source>
</reference>
<comment type="caution">
    <text evidence="2">The sequence shown here is derived from an EMBL/GenBank/DDBJ whole genome shotgun (WGS) entry which is preliminary data.</text>
</comment>
<keyword evidence="1" id="KW-1133">Transmembrane helix</keyword>
<sequence>MSTRDDDEPLRARVPADVEKADRLMFGLTGRQLVILTVTGLIIYAAWTALATVVHPLYFLIGAVPVAAAAFFLAVGRREGISLDAWLLSAIRHRRAPHRLVPAEGPIAAAPAWVSTTAGRGDRLPLPAPLRLPATGITAEGLVDLGSDGTTALVAASTVAFGLRSAGEQNGLVAGFARWLHSLDGPTQILIRAQRVDLTHVADRILHDAPGLPHPALEDAARSHAAFLDDLAEQRELLHRDVTVAVRGSRGSAHTTHRARETVRALAGCEVVATALDGYATQATLAACLDPAAAGPARALTHHDVSTELEDGDLA</sequence>
<evidence type="ECO:0000256" key="1">
    <source>
        <dbReference type="SAM" id="Phobius"/>
    </source>
</evidence>
<protein>
    <recommendedName>
        <fullName evidence="4">PrgI family protein</fullName>
    </recommendedName>
</protein>
<dbReference type="InterPro" id="IPR024414">
    <property type="entry name" value="Uncharacterised_PrgI"/>
</dbReference>
<proteinExistence type="predicted"/>
<keyword evidence="1" id="KW-0472">Membrane</keyword>
<dbReference type="EMBL" id="BOMQ01000071">
    <property type="protein sequence ID" value="GIE52526.1"/>
    <property type="molecule type" value="Genomic_DNA"/>
</dbReference>
<dbReference type="RefSeq" id="WP_203774062.1">
    <property type="nucleotide sequence ID" value="NZ_BAAAYJ010000087.1"/>
</dbReference>
<evidence type="ECO:0000313" key="3">
    <source>
        <dbReference type="Proteomes" id="UP000647172"/>
    </source>
</evidence>
<feature type="transmembrane region" description="Helical" evidence="1">
    <location>
        <begin position="33"/>
        <end position="51"/>
    </location>
</feature>